<protein>
    <submittedName>
        <fullName evidence="2">Uncharacterized protein</fullName>
    </submittedName>
</protein>
<organism evidence="1 2">
    <name type="scientific">Parascaris equorum</name>
    <name type="common">Equine roundworm</name>
    <dbReference type="NCBI Taxonomy" id="6256"/>
    <lineage>
        <taxon>Eukaryota</taxon>
        <taxon>Metazoa</taxon>
        <taxon>Ecdysozoa</taxon>
        <taxon>Nematoda</taxon>
        <taxon>Chromadorea</taxon>
        <taxon>Rhabditida</taxon>
        <taxon>Spirurina</taxon>
        <taxon>Ascaridomorpha</taxon>
        <taxon>Ascaridoidea</taxon>
        <taxon>Ascarididae</taxon>
        <taxon>Parascaris</taxon>
    </lineage>
</organism>
<evidence type="ECO:0000313" key="2">
    <source>
        <dbReference type="WBParaSite" id="PEQ_0000301401-mRNA-1"/>
    </source>
</evidence>
<dbReference type="AlphaFoldDB" id="A0A914R9R7"/>
<keyword evidence="1" id="KW-1185">Reference proteome</keyword>
<dbReference type="Proteomes" id="UP000887564">
    <property type="component" value="Unplaced"/>
</dbReference>
<evidence type="ECO:0000313" key="1">
    <source>
        <dbReference type="Proteomes" id="UP000887564"/>
    </source>
</evidence>
<sequence>MFNEDFMLLYAVFRFQFCDQIVAFKFTMTIRFKDYVFVEITGDIVRERVSQSGFLLDADGVDIMSGTDEGVFSWFTLNVLTDRLQHIIRPDQNGICMQIVDIRVLWINCLINWNTFLFLLIYERSSSNCTEPRPACILAVNNNGLVSKVS</sequence>
<dbReference type="WBParaSite" id="PEQ_0000301401-mRNA-1">
    <property type="protein sequence ID" value="PEQ_0000301401-mRNA-1"/>
    <property type="gene ID" value="PEQ_0000301401"/>
</dbReference>
<name>A0A914R9R7_PAREQ</name>
<reference evidence="2" key="1">
    <citation type="submission" date="2022-11" db="UniProtKB">
        <authorList>
            <consortium name="WormBaseParasite"/>
        </authorList>
    </citation>
    <scope>IDENTIFICATION</scope>
</reference>
<dbReference type="Gene3D" id="3.30.420.40">
    <property type="match status" value="1"/>
</dbReference>
<accession>A0A914R9R7</accession>
<dbReference type="Gene3D" id="3.30.420.150">
    <property type="entry name" value="Exopolyphosphatase. Domain 2"/>
    <property type="match status" value="1"/>
</dbReference>
<proteinExistence type="predicted"/>